<keyword evidence="3" id="KW-1185">Reference proteome</keyword>
<dbReference type="InterPro" id="IPR002575">
    <property type="entry name" value="Aminoglycoside_PTrfase"/>
</dbReference>
<dbReference type="AlphaFoldDB" id="A0A839ZZU0"/>
<dbReference type="Proteomes" id="UP000530564">
    <property type="component" value="Unassembled WGS sequence"/>
</dbReference>
<dbReference type="Gene3D" id="3.90.1200.10">
    <property type="match status" value="1"/>
</dbReference>
<organism evidence="2 3">
    <name type="scientific">Phenylobacterium haematophilum</name>
    <dbReference type="NCBI Taxonomy" id="98513"/>
    <lineage>
        <taxon>Bacteria</taxon>
        <taxon>Pseudomonadati</taxon>
        <taxon>Pseudomonadota</taxon>
        <taxon>Alphaproteobacteria</taxon>
        <taxon>Caulobacterales</taxon>
        <taxon>Caulobacteraceae</taxon>
        <taxon>Phenylobacterium</taxon>
    </lineage>
</organism>
<evidence type="ECO:0000259" key="1">
    <source>
        <dbReference type="Pfam" id="PF01636"/>
    </source>
</evidence>
<comment type="caution">
    <text evidence="2">The sequence shown here is derived from an EMBL/GenBank/DDBJ whole genome shotgun (WGS) entry which is preliminary data.</text>
</comment>
<dbReference type="SUPFAM" id="SSF56112">
    <property type="entry name" value="Protein kinase-like (PK-like)"/>
    <property type="match status" value="1"/>
</dbReference>
<name>A0A839ZZU0_9CAUL</name>
<dbReference type="EMBL" id="JACIDK010000002">
    <property type="protein sequence ID" value="MBB3890861.1"/>
    <property type="molecule type" value="Genomic_DNA"/>
</dbReference>
<evidence type="ECO:0000313" key="2">
    <source>
        <dbReference type="EMBL" id="MBB3890861.1"/>
    </source>
</evidence>
<proteinExistence type="predicted"/>
<gene>
    <name evidence="2" type="ORF">GGQ61_001578</name>
</gene>
<evidence type="ECO:0000313" key="3">
    <source>
        <dbReference type="Proteomes" id="UP000530564"/>
    </source>
</evidence>
<protein>
    <recommendedName>
        <fullName evidence="1">Aminoglycoside phosphotransferase domain-containing protein</fullName>
    </recommendedName>
</protein>
<feature type="domain" description="Aminoglycoside phosphotransferase" evidence="1">
    <location>
        <begin position="29"/>
        <end position="247"/>
    </location>
</feature>
<reference evidence="2 3" key="1">
    <citation type="submission" date="2020-08" db="EMBL/GenBank/DDBJ databases">
        <title>Genomic Encyclopedia of Type Strains, Phase IV (KMG-IV): sequencing the most valuable type-strain genomes for metagenomic binning, comparative biology and taxonomic classification.</title>
        <authorList>
            <person name="Goeker M."/>
        </authorList>
    </citation>
    <scope>NUCLEOTIDE SEQUENCE [LARGE SCALE GENOMIC DNA]</scope>
    <source>
        <strain evidence="2 3">DSM 21793</strain>
    </source>
</reference>
<sequence length="350" mass="37961">MALDFSPPVRAAVARGLTAAFGVAEPDSIVALGGGLSGAGVFRIRVGGIAYLLRLDQARDGFRDPQRAYACMRIAAAGLLAPRVRYADAEDGVAIMDFIEERPLSLEYCGTPDQLVVEAAQTVRALHAGPPFPPLVDYLDGIDALVAQFQARGLVAPAAMAELLDRYRELRARYRTDPADLVASHNDLNPRNILYDGSRLWLVDWESAFLADRYVDLACIANLFARTPAQEDLLLATYFGAADATRRARLQVMRQVNHLFYGLVMANAVGDQPQARDLSGRSLEDLHEALTLGEPVLETEAGRFGYVRARLAAAIEGMRTPQFAEALALISLSLAGERESLDLLVGTASY</sequence>
<dbReference type="InterPro" id="IPR011009">
    <property type="entry name" value="Kinase-like_dom_sf"/>
</dbReference>
<dbReference type="RefSeq" id="WP_183771303.1">
    <property type="nucleotide sequence ID" value="NZ_JACIDK010000002.1"/>
</dbReference>
<dbReference type="Pfam" id="PF01636">
    <property type="entry name" value="APH"/>
    <property type="match status" value="1"/>
</dbReference>
<accession>A0A839ZZU0</accession>